<feature type="transmembrane region" description="Helical" evidence="1">
    <location>
        <begin position="172"/>
        <end position="191"/>
    </location>
</feature>
<keyword evidence="1" id="KW-0812">Transmembrane</keyword>
<name>A0ABW2CIA2_9ACTN</name>
<gene>
    <name evidence="3" type="ORF">ACFQKB_17075</name>
</gene>
<protein>
    <submittedName>
        <fullName evidence="3">MAB_1171c family putative transporter</fullName>
    </submittedName>
</protein>
<dbReference type="Proteomes" id="UP001596380">
    <property type="component" value="Unassembled WGS sequence"/>
</dbReference>
<keyword evidence="1" id="KW-1133">Transmembrane helix</keyword>
<evidence type="ECO:0000313" key="4">
    <source>
        <dbReference type="Proteomes" id="UP001596380"/>
    </source>
</evidence>
<feature type="transmembrane region" description="Helical" evidence="1">
    <location>
        <begin position="95"/>
        <end position="114"/>
    </location>
</feature>
<evidence type="ECO:0000313" key="3">
    <source>
        <dbReference type="EMBL" id="MFC6881479.1"/>
    </source>
</evidence>
<organism evidence="3 4">
    <name type="scientific">Actinomadura yumaensis</name>
    <dbReference type="NCBI Taxonomy" id="111807"/>
    <lineage>
        <taxon>Bacteria</taxon>
        <taxon>Bacillati</taxon>
        <taxon>Actinomycetota</taxon>
        <taxon>Actinomycetes</taxon>
        <taxon>Streptosporangiales</taxon>
        <taxon>Thermomonosporaceae</taxon>
        <taxon>Actinomadura</taxon>
    </lineage>
</organism>
<evidence type="ECO:0000256" key="1">
    <source>
        <dbReference type="SAM" id="Phobius"/>
    </source>
</evidence>
<keyword evidence="1" id="KW-0472">Membrane</keyword>
<proteinExistence type="predicted"/>
<keyword evidence="4" id="KW-1185">Reference proteome</keyword>
<reference evidence="4" key="1">
    <citation type="journal article" date="2019" name="Int. J. Syst. Evol. Microbiol.">
        <title>The Global Catalogue of Microorganisms (GCM) 10K type strain sequencing project: providing services to taxonomists for standard genome sequencing and annotation.</title>
        <authorList>
            <consortium name="The Broad Institute Genomics Platform"/>
            <consortium name="The Broad Institute Genome Sequencing Center for Infectious Disease"/>
            <person name="Wu L."/>
            <person name="Ma J."/>
        </authorList>
    </citation>
    <scope>NUCLEOTIDE SEQUENCE [LARGE SCALE GENOMIC DNA]</scope>
    <source>
        <strain evidence="4">JCM 3369</strain>
    </source>
</reference>
<dbReference type="RefSeq" id="WP_160822887.1">
    <property type="nucleotide sequence ID" value="NZ_JBHSXS010000008.1"/>
</dbReference>
<feature type="domain" description="DUF6545" evidence="2">
    <location>
        <begin position="238"/>
        <end position="375"/>
    </location>
</feature>
<feature type="transmembrane region" description="Helical" evidence="1">
    <location>
        <begin position="21"/>
        <end position="41"/>
    </location>
</feature>
<accession>A0ABW2CIA2</accession>
<comment type="caution">
    <text evidence="3">The sequence shown here is derived from an EMBL/GenBank/DDBJ whole genome shotgun (WGS) entry which is preliminary data.</text>
</comment>
<dbReference type="EMBL" id="JBHSXS010000008">
    <property type="protein sequence ID" value="MFC6881479.1"/>
    <property type="molecule type" value="Genomic_DNA"/>
</dbReference>
<dbReference type="Pfam" id="PF20182">
    <property type="entry name" value="DUF6545"/>
    <property type="match status" value="1"/>
</dbReference>
<sequence>MIGALMALLYTLPRLVRHPTEVAVVAVCVYFASSFLSFFLGLDFVWPSIADLFGYRNITTILIHCTVVVLTAAQQVVLINWSYPLDVARTKARKRVASFGAMLILLVAMFVFALPPRRHDAETASLLNMENSRYVTYLCVYIGVVAVGQIITMRLSVHYAGIVGRAWLRRGMWIVVTGAGFILVYCAMRYVEIIGVQSGADMTRWDPLQWLAGDVGSLLELVGWTIPGWGPWLSHVHRWTGDYRAYRQLYPLWTALYEAAPMIAKEPPGSRLASLLPPRDLEHRLYRRVIEILDGQLALRPYLHPGDVEDARRRARESGLEEKRCQAIAEAFQLCAALRAKADGLAAAAPADTLFATPGDLPDQVQWLTMVAEEFGRITPREVGASVLRASRA</sequence>
<feature type="transmembrane region" description="Helical" evidence="1">
    <location>
        <begin position="61"/>
        <end position="83"/>
    </location>
</feature>
<evidence type="ECO:0000259" key="2">
    <source>
        <dbReference type="Pfam" id="PF20182"/>
    </source>
</evidence>
<dbReference type="NCBIfam" id="NF042915">
    <property type="entry name" value="MAB_1171c_fam"/>
    <property type="match status" value="1"/>
</dbReference>
<dbReference type="InterPro" id="IPR046675">
    <property type="entry name" value="DUF6545"/>
</dbReference>
<dbReference type="InterPro" id="IPR050039">
    <property type="entry name" value="MAB_1171c-like"/>
</dbReference>
<feature type="transmembrane region" description="Helical" evidence="1">
    <location>
        <begin position="134"/>
        <end position="151"/>
    </location>
</feature>